<accession>A0A8J2KSN1</accession>
<dbReference type="GO" id="GO:0061909">
    <property type="term" value="P:autophagosome-lysosome fusion"/>
    <property type="evidence" value="ECO:0007669"/>
    <property type="project" value="TreeGrafter"/>
</dbReference>
<proteinExistence type="predicted"/>
<feature type="non-terminal residue" evidence="2">
    <location>
        <position position="60"/>
    </location>
</feature>
<organism evidence="2 3">
    <name type="scientific">Allacma fusca</name>
    <dbReference type="NCBI Taxonomy" id="39272"/>
    <lineage>
        <taxon>Eukaryota</taxon>
        <taxon>Metazoa</taxon>
        <taxon>Ecdysozoa</taxon>
        <taxon>Arthropoda</taxon>
        <taxon>Hexapoda</taxon>
        <taxon>Collembola</taxon>
        <taxon>Symphypleona</taxon>
        <taxon>Sminthuridae</taxon>
        <taxon>Allacma</taxon>
    </lineage>
</organism>
<evidence type="ECO:0000313" key="3">
    <source>
        <dbReference type="Proteomes" id="UP000708208"/>
    </source>
</evidence>
<comment type="caution">
    <text evidence="2">The sequence shown here is derived from an EMBL/GenBank/DDBJ whole genome shotgun (WGS) entry which is preliminary data.</text>
</comment>
<dbReference type="OrthoDB" id="9979716at2759"/>
<dbReference type="PANTHER" id="PTHR22255:SF9">
    <property type="entry name" value="LP06548P"/>
    <property type="match status" value="1"/>
</dbReference>
<evidence type="ECO:0000313" key="2">
    <source>
        <dbReference type="EMBL" id="CAG7820560.1"/>
    </source>
</evidence>
<dbReference type="AlphaFoldDB" id="A0A8J2KSN1"/>
<dbReference type="Proteomes" id="UP000708208">
    <property type="component" value="Unassembled WGS sequence"/>
</dbReference>
<evidence type="ECO:0000259" key="1">
    <source>
        <dbReference type="Pfam" id="PF23069"/>
    </source>
</evidence>
<dbReference type="PANTHER" id="PTHR22255">
    <property type="entry name" value="LP06548P"/>
    <property type="match status" value="1"/>
</dbReference>
<keyword evidence="3" id="KW-1185">Reference proteome</keyword>
<dbReference type="InterPro" id="IPR055470">
    <property type="entry name" value="DUF7042"/>
</dbReference>
<gene>
    <name evidence="2" type="ORF">AFUS01_LOCUS30946</name>
</gene>
<dbReference type="Pfam" id="PF23069">
    <property type="entry name" value="DUF7042"/>
    <property type="match status" value="1"/>
</dbReference>
<name>A0A8J2KSN1_9HEXA</name>
<reference evidence="2" key="1">
    <citation type="submission" date="2021-06" db="EMBL/GenBank/DDBJ databases">
        <authorList>
            <person name="Hodson N. C."/>
            <person name="Mongue J. A."/>
            <person name="Jaron S. K."/>
        </authorList>
    </citation>
    <scope>NUCLEOTIDE SEQUENCE</scope>
</reference>
<feature type="domain" description="DUF7042" evidence="1">
    <location>
        <begin position="8"/>
        <end position="59"/>
    </location>
</feature>
<protein>
    <recommendedName>
        <fullName evidence="1">DUF7042 domain-containing protein</fullName>
    </recommendedName>
</protein>
<sequence>MFRLDPVPIECPFRGPFTFTYNRGHGDCRHPVSTIDSCLHSSHLLLNYQACPDVPGTEST</sequence>
<dbReference type="EMBL" id="CAJVCH010482151">
    <property type="protein sequence ID" value="CAG7820560.1"/>
    <property type="molecule type" value="Genomic_DNA"/>
</dbReference>